<keyword evidence="1 2" id="KW-0597">Phosphoprotein</keyword>
<sequence length="135" mass="14755">MMSAATPLSSGPRVTPSTCHVLVVDDDRDIRETLQEILESEGYEVNTARNGADGLARARELRPALILLDLFMPVMDGAEFRQQQLSDPELARIPVVIVSAAAGLEERIAALGVAAHLEKPLDLDELFEVVGRYCR</sequence>
<comment type="caution">
    <text evidence="4">The sequence shown here is derived from an EMBL/GenBank/DDBJ whole genome shotgun (WGS) entry which is preliminary data.</text>
</comment>
<evidence type="ECO:0000256" key="2">
    <source>
        <dbReference type="PROSITE-ProRule" id="PRU00169"/>
    </source>
</evidence>
<dbReference type="SUPFAM" id="SSF52172">
    <property type="entry name" value="CheY-like"/>
    <property type="match status" value="1"/>
</dbReference>
<dbReference type="PANTHER" id="PTHR44591:SF23">
    <property type="entry name" value="CHEY SUBFAMILY"/>
    <property type="match status" value="1"/>
</dbReference>
<accession>A0A7I9VQ89</accession>
<keyword evidence="5" id="KW-1185">Reference proteome</keyword>
<dbReference type="InterPro" id="IPR050595">
    <property type="entry name" value="Bact_response_regulator"/>
</dbReference>
<gene>
    <name evidence="4" type="ORF">AMYX_33060</name>
</gene>
<dbReference type="AlphaFoldDB" id="A0A7I9VQ89"/>
<dbReference type="Proteomes" id="UP000503640">
    <property type="component" value="Unassembled WGS sequence"/>
</dbReference>
<evidence type="ECO:0000313" key="5">
    <source>
        <dbReference type="Proteomes" id="UP000503640"/>
    </source>
</evidence>
<evidence type="ECO:0000256" key="1">
    <source>
        <dbReference type="ARBA" id="ARBA00022553"/>
    </source>
</evidence>
<evidence type="ECO:0000259" key="3">
    <source>
        <dbReference type="PROSITE" id="PS50110"/>
    </source>
</evidence>
<protein>
    <submittedName>
        <fullName evidence="4">Response regulator</fullName>
    </submittedName>
</protein>
<dbReference type="PANTHER" id="PTHR44591">
    <property type="entry name" value="STRESS RESPONSE REGULATOR PROTEIN 1"/>
    <property type="match status" value="1"/>
</dbReference>
<dbReference type="InterPro" id="IPR001789">
    <property type="entry name" value="Sig_transdc_resp-reg_receiver"/>
</dbReference>
<name>A0A7I9VQ89_9BACT</name>
<dbReference type="RefSeq" id="WP_235969675.1">
    <property type="nucleotide sequence ID" value="NZ_BJTG01000008.1"/>
</dbReference>
<dbReference type="Pfam" id="PF00072">
    <property type="entry name" value="Response_reg"/>
    <property type="match status" value="1"/>
</dbReference>
<evidence type="ECO:0000313" key="4">
    <source>
        <dbReference type="EMBL" id="GEJ58565.1"/>
    </source>
</evidence>
<feature type="domain" description="Response regulatory" evidence="3">
    <location>
        <begin position="20"/>
        <end position="134"/>
    </location>
</feature>
<dbReference type="Gene3D" id="3.40.50.2300">
    <property type="match status" value="1"/>
</dbReference>
<feature type="modified residue" description="4-aspartylphosphate" evidence="2">
    <location>
        <position position="69"/>
    </location>
</feature>
<proteinExistence type="predicted"/>
<dbReference type="EMBL" id="BJTG01000008">
    <property type="protein sequence ID" value="GEJ58565.1"/>
    <property type="molecule type" value="Genomic_DNA"/>
</dbReference>
<organism evidence="4 5">
    <name type="scientific">Anaeromyxobacter diazotrophicus</name>
    <dbReference type="NCBI Taxonomy" id="2590199"/>
    <lineage>
        <taxon>Bacteria</taxon>
        <taxon>Pseudomonadati</taxon>
        <taxon>Myxococcota</taxon>
        <taxon>Myxococcia</taxon>
        <taxon>Myxococcales</taxon>
        <taxon>Cystobacterineae</taxon>
        <taxon>Anaeromyxobacteraceae</taxon>
        <taxon>Anaeromyxobacter</taxon>
    </lineage>
</organism>
<dbReference type="GO" id="GO:0000160">
    <property type="term" value="P:phosphorelay signal transduction system"/>
    <property type="evidence" value="ECO:0007669"/>
    <property type="project" value="InterPro"/>
</dbReference>
<reference evidence="5" key="1">
    <citation type="journal article" date="2020" name="Appl. Environ. Microbiol.">
        <title>Diazotrophic Anaeromyxobacter Isolates from Soils.</title>
        <authorList>
            <person name="Masuda Y."/>
            <person name="Yamanaka H."/>
            <person name="Xu Z.X."/>
            <person name="Shiratori Y."/>
            <person name="Aono T."/>
            <person name="Amachi S."/>
            <person name="Senoo K."/>
            <person name="Itoh H."/>
        </authorList>
    </citation>
    <scope>NUCLEOTIDE SEQUENCE [LARGE SCALE GENOMIC DNA]</scope>
    <source>
        <strain evidence="5">R267</strain>
    </source>
</reference>
<dbReference type="SMART" id="SM00448">
    <property type="entry name" value="REC"/>
    <property type="match status" value="1"/>
</dbReference>
<dbReference type="PROSITE" id="PS50110">
    <property type="entry name" value="RESPONSE_REGULATORY"/>
    <property type="match status" value="1"/>
</dbReference>
<dbReference type="InterPro" id="IPR011006">
    <property type="entry name" value="CheY-like_superfamily"/>
</dbReference>